<dbReference type="Proteomes" id="UP000626109">
    <property type="component" value="Unassembled WGS sequence"/>
</dbReference>
<name>A0A813LM11_POLGL</name>
<feature type="compositionally biased region" description="Low complexity" evidence="1">
    <location>
        <begin position="68"/>
        <end position="124"/>
    </location>
</feature>
<feature type="non-terminal residue" evidence="2">
    <location>
        <position position="1"/>
    </location>
</feature>
<accession>A0A813LM11</accession>
<dbReference type="EMBL" id="CAJNNW010036578">
    <property type="protein sequence ID" value="CAE8735714.1"/>
    <property type="molecule type" value="Genomic_DNA"/>
</dbReference>
<reference evidence="2" key="1">
    <citation type="submission" date="2021-02" db="EMBL/GenBank/DDBJ databases">
        <authorList>
            <person name="Dougan E. K."/>
            <person name="Rhodes N."/>
            <person name="Thang M."/>
            <person name="Chan C."/>
        </authorList>
    </citation>
    <scope>NUCLEOTIDE SEQUENCE</scope>
</reference>
<organism evidence="2 3">
    <name type="scientific">Polarella glacialis</name>
    <name type="common">Dinoflagellate</name>
    <dbReference type="NCBI Taxonomy" id="89957"/>
    <lineage>
        <taxon>Eukaryota</taxon>
        <taxon>Sar</taxon>
        <taxon>Alveolata</taxon>
        <taxon>Dinophyceae</taxon>
        <taxon>Suessiales</taxon>
        <taxon>Suessiaceae</taxon>
        <taxon>Polarella</taxon>
    </lineage>
</organism>
<feature type="region of interest" description="Disordered" evidence="1">
    <location>
        <begin position="38"/>
        <end position="127"/>
    </location>
</feature>
<comment type="caution">
    <text evidence="2">The sequence shown here is derived from an EMBL/GenBank/DDBJ whole genome shotgun (WGS) entry which is preliminary data.</text>
</comment>
<sequence>VPSSTSAPDLVNTSLDWADVNSDAEGFEAASLFEKSLSSATGIGRNRPRSRTNSDFLLRNPAPDLLLRGRSAPPSGRGSSPDSPGEAFASAVSTSSAAGTTRLSDGAAAAAARGGRPSGLPRAGDPMLLAAHYPKGALGE</sequence>
<evidence type="ECO:0000313" key="2">
    <source>
        <dbReference type="EMBL" id="CAE8735714.1"/>
    </source>
</evidence>
<evidence type="ECO:0000256" key="1">
    <source>
        <dbReference type="SAM" id="MobiDB-lite"/>
    </source>
</evidence>
<proteinExistence type="predicted"/>
<protein>
    <submittedName>
        <fullName evidence="2">Uncharacterized protein</fullName>
    </submittedName>
</protein>
<gene>
    <name evidence="2" type="ORF">PGLA2088_LOCUS47982</name>
</gene>
<evidence type="ECO:0000313" key="3">
    <source>
        <dbReference type="Proteomes" id="UP000626109"/>
    </source>
</evidence>
<dbReference type="AlphaFoldDB" id="A0A813LM11"/>
<feature type="non-terminal residue" evidence="2">
    <location>
        <position position="140"/>
    </location>
</feature>